<name>A0ABP0GHR3_CLALP</name>
<accession>A0ABP0GHR3</accession>
<keyword evidence="2" id="KW-1185">Reference proteome</keyword>
<dbReference type="Proteomes" id="UP001642483">
    <property type="component" value="Unassembled WGS sequence"/>
</dbReference>
<proteinExistence type="predicted"/>
<evidence type="ECO:0000313" key="2">
    <source>
        <dbReference type="Proteomes" id="UP001642483"/>
    </source>
</evidence>
<comment type="caution">
    <text evidence="1">The sequence shown here is derived from an EMBL/GenBank/DDBJ whole genome shotgun (WGS) entry which is preliminary data.</text>
</comment>
<protein>
    <submittedName>
        <fullName evidence="1">Uncharacterized protein</fullName>
    </submittedName>
</protein>
<organism evidence="1 2">
    <name type="scientific">Clavelina lepadiformis</name>
    <name type="common">Light-bulb sea squirt</name>
    <name type="synonym">Ascidia lepadiformis</name>
    <dbReference type="NCBI Taxonomy" id="159417"/>
    <lineage>
        <taxon>Eukaryota</taxon>
        <taxon>Metazoa</taxon>
        <taxon>Chordata</taxon>
        <taxon>Tunicata</taxon>
        <taxon>Ascidiacea</taxon>
        <taxon>Aplousobranchia</taxon>
        <taxon>Clavelinidae</taxon>
        <taxon>Clavelina</taxon>
    </lineage>
</organism>
<sequence length="151" mass="17025">MPGKGFRVGIKSTIGGLLIGKHWPSWRVTVYLGLVDYIKVACEYCREVWVDKIVQSQKEIVVFVYFGFLRVRGVNVNNLKNLTTYCDFGGDNSSVLVWLVIEDFNARVIYEDRDSCRGSSFMGGGVKNCLACSPFAFPFIFGCVNTFCFLE</sequence>
<evidence type="ECO:0000313" key="1">
    <source>
        <dbReference type="EMBL" id="CAK8689730.1"/>
    </source>
</evidence>
<reference evidence="1 2" key="1">
    <citation type="submission" date="2024-02" db="EMBL/GenBank/DDBJ databases">
        <authorList>
            <person name="Daric V."/>
            <person name="Darras S."/>
        </authorList>
    </citation>
    <scope>NUCLEOTIDE SEQUENCE [LARGE SCALE GENOMIC DNA]</scope>
</reference>
<gene>
    <name evidence="1" type="ORF">CVLEPA_LOCUS21696</name>
</gene>
<dbReference type="EMBL" id="CAWYQH010000108">
    <property type="protein sequence ID" value="CAK8689730.1"/>
    <property type="molecule type" value="Genomic_DNA"/>
</dbReference>